<proteinExistence type="predicted"/>
<dbReference type="AlphaFoldDB" id="A0A381TZW7"/>
<feature type="domain" description="Xaa-Pro dipeptidyl-peptidase C-terminal" evidence="3">
    <location>
        <begin position="396"/>
        <end position="582"/>
    </location>
</feature>
<evidence type="ECO:0000313" key="4">
    <source>
        <dbReference type="EMBL" id="SVA21542.1"/>
    </source>
</evidence>
<dbReference type="InterPro" id="IPR029058">
    <property type="entry name" value="AB_hydrolase_fold"/>
</dbReference>
<protein>
    <recommendedName>
        <fullName evidence="3">Xaa-Pro dipeptidyl-peptidase C-terminal domain-containing protein</fullName>
    </recommendedName>
</protein>
<dbReference type="SMART" id="SM00939">
    <property type="entry name" value="PepX_C"/>
    <property type="match status" value="1"/>
</dbReference>
<dbReference type="SUPFAM" id="SSF53474">
    <property type="entry name" value="alpha/beta-Hydrolases"/>
    <property type="match status" value="1"/>
</dbReference>
<dbReference type="NCBIfam" id="TIGR00976">
    <property type="entry name" value="CocE_NonD"/>
    <property type="match status" value="1"/>
</dbReference>
<keyword evidence="1" id="KW-0378">Hydrolase</keyword>
<dbReference type="SUPFAM" id="SSF49785">
    <property type="entry name" value="Galactose-binding domain-like"/>
    <property type="match status" value="1"/>
</dbReference>
<sequence length="609" mass="66215">VELVHLPKTSMLMTMILVLPAISGCLESSDQGDENPEGDHWLPPVEGRSDMSYRNDDVFSRVSWNGSYAIDAVRSVYVPVPAISVTDGGAGATGGAEVHMGLWLPIIEGCDMDAAEVPEECRIPVIAEIGPYYDDGDVDALTPANRLGRFLIENFVPHGYGVAQVSVFGTGESNHCMDLMGLDEQEGIHAAVEYLGTAPFSNGNVGAIGKSYDGSTPWEAAAMGSEYLRTIVPMSGLIGVHDLMWRNGSMEARGAIMHNGVYGSFGLDGDLEDAQNACEGYFEGYYAGVGAYLTGDNLAWTGSDYWEERHFLTRAIQNYGGSVYIVHGMQDWNVDPHMAFPVHNTMIEAGFEVKGLYGQWGHHYPDRSSDHEGLNSGRGAEAFPYTLRWDWADDLLEWFDYYLKGKGPQPRLIAEIQDNTGGWRVEQSYPPADVDWVEFDMDVCSIISGSDTITSGSSLTIECPTFEQETRIVGTPIFHLEATISLLATSGHLFVEMVQSSNGMHLGHAVMDLRFHEGGKEGGPLAPGSTVIAKMEFFGMDVVIPEGDGVQLIITQTGEDYLPSPVSTMPVSLGLGSQSVLRLSTASRDCTNLFLPPMHSPYPQCATKD</sequence>
<name>A0A381TZW7_9ZZZZ</name>
<gene>
    <name evidence="4" type="ORF">METZ01_LOCUS74396</name>
</gene>
<accession>A0A381TZW7</accession>
<evidence type="ECO:0000259" key="3">
    <source>
        <dbReference type="SMART" id="SM00939"/>
    </source>
</evidence>
<dbReference type="EMBL" id="UINC01005472">
    <property type="protein sequence ID" value="SVA21542.1"/>
    <property type="molecule type" value="Genomic_DNA"/>
</dbReference>
<feature type="region of interest" description="Disordered" evidence="2">
    <location>
        <begin position="28"/>
        <end position="48"/>
    </location>
</feature>
<feature type="non-terminal residue" evidence="4">
    <location>
        <position position="1"/>
    </location>
</feature>
<dbReference type="GO" id="GO:0008239">
    <property type="term" value="F:dipeptidyl-peptidase activity"/>
    <property type="evidence" value="ECO:0007669"/>
    <property type="project" value="InterPro"/>
</dbReference>
<dbReference type="Gene3D" id="3.40.50.1820">
    <property type="entry name" value="alpha/beta hydrolase"/>
    <property type="match status" value="2"/>
</dbReference>
<evidence type="ECO:0000256" key="2">
    <source>
        <dbReference type="SAM" id="MobiDB-lite"/>
    </source>
</evidence>
<dbReference type="InterPro" id="IPR000383">
    <property type="entry name" value="Xaa-Pro-like_dom"/>
</dbReference>
<dbReference type="InterPro" id="IPR008979">
    <property type="entry name" value="Galactose-bd-like_sf"/>
</dbReference>
<dbReference type="Pfam" id="PF08530">
    <property type="entry name" value="PepX_C"/>
    <property type="match status" value="1"/>
</dbReference>
<dbReference type="Pfam" id="PF02129">
    <property type="entry name" value="Peptidase_S15"/>
    <property type="match status" value="1"/>
</dbReference>
<evidence type="ECO:0000256" key="1">
    <source>
        <dbReference type="ARBA" id="ARBA00022801"/>
    </source>
</evidence>
<dbReference type="InterPro" id="IPR013736">
    <property type="entry name" value="Xaa-Pro_dipept_C"/>
</dbReference>
<organism evidence="4">
    <name type="scientific">marine metagenome</name>
    <dbReference type="NCBI Taxonomy" id="408172"/>
    <lineage>
        <taxon>unclassified sequences</taxon>
        <taxon>metagenomes</taxon>
        <taxon>ecological metagenomes</taxon>
    </lineage>
</organism>
<dbReference type="InterPro" id="IPR005674">
    <property type="entry name" value="CocE/Ser_esterase"/>
</dbReference>
<reference evidence="4" key="1">
    <citation type="submission" date="2018-05" db="EMBL/GenBank/DDBJ databases">
        <authorList>
            <person name="Lanie J.A."/>
            <person name="Ng W.-L."/>
            <person name="Kazmierczak K.M."/>
            <person name="Andrzejewski T.M."/>
            <person name="Davidsen T.M."/>
            <person name="Wayne K.J."/>
            <person name="Tettelin H."/>
            <person name="Glass J.I."/>
            <person name="Rusch D."/>
            <person name="Podicherti R."/>
            <person name="Tsui H.-C.T."/>
            <person name="Winkler M.E."/>
        </authorList>
    </citation>
    <scope>NUCLEOTIDE SEQUENCE</scope>
</reference>
<dbReference type="Gene3D" id="2.60.120.260">
    <property type="entry name" value="Galactose-binding domain-like"/>
    <property type="match status" value="1"/>
</dbReference>